<protein>
    <submittedName>
        <fullName evidence="2">Uncharacterized protein</fullName>
    </submittedName>
</protein>
<name>A0A1X2H5W9_SYNRA</name>
<dbReference type="InParanoid" id="A0A1X2H5W9"/>
<comment type="caution">
    <text evidence="2">The sequence shown here is derived from an EMBL/GenBank/DDBJ whole genome shotgun (WGS) entry which is preliminary data.</text>
</comment>
<proteinExistence type="predicted"/>
<feature type="region of interest" description="Disordered" evidence="1">
    <location>
        <begin position="52"/>
        <end position="82"/>
    </location>
</feature>
<evidence type="ECO:0000256" key="1">
    <source>
        <dbReference type="SAM" id="MobiDB-lite"/>
    </source>
</evidence>
<reference evidence="2 3" key="1">
    <citation type="submission" date="2016-07" db="EMBL/GenBank/DDBJ databases">
        <title>Pervasive Adenine N6-methylation of Active Genes in Fungi.</title>
        <authorList>
            <consortium name="DOE Joint Genome Institute"/>
            <person name="Mondo S.J."/>
            <person name="Dannebaum R.O."/>
            <person name="Kuo R.C."/>
            <person name="Labutti K."/>
            <person name="Haridas S."/>
            <person name="Kuo A."/>
            <person name="Salamov A."/>
            <person name="Ahrendt S.R."/>
            <person name="Lipzen A."/>
            <person name="Sullivan W."/>
            <person name="Andreopoulos W.B."/>
            <person name="Clum A."/>
            <person name="Lindquist E."/>
            <person name="Daum C."/>
            <person name="Ramamoorthy G.K."/>
            <person name="Gryganskyi A."/>
            <person name="Culley D."/>
            <person name="Magnuson J.K."/>
            <person name="James T.Y."/>
            <person name="O'Malley M.A."/>
            <person name="Stajich J.E."/>
            <person name="Spatafora J.W."/>
            <person name="Visel A."/>
            <person name="Grigoriev I.V."/>
        </authorList>
    </citation>
    <scope>NUCLEOTIDE SEQUENCE [LARGE SCALE GENOMIC DNA]</scope>
    <source>
        <strain evidence="2 3">NRRL 2496</strain>
    </source>
</reference>
<gene>
    <name evidence="2" type="ORF">BCR43DRAFT_516872</name>
</gene>
<evidence type="ECO:0000313" key="3">
    <source>
        <dbReference type="Proteomes" id="UP000242180"/>
    </source>
</evidence>
<accession>A0A1X2H5W9</accession>
<dbReference type="AlphaFoldDB" id="A0A1X2H5W9"/>
<dbReference type="EMBL" id="MCGN01000008">
    <property type="protein sequence ID" value="ORY93854.1"/>
    <property type="molecule type" value="Genomic_DNA"/>
</dbReference>
<evidence type="ECO:0000313" key="2">
    <source>
        <dbReference type="EMBL" id="ORY93854.1"/>
    </source>
</evidence>
<organism evidence="2 3">
    <name type="scientific">Syncephalastrum racemosum</name>
    <name type="common">Filamentous fungus</name>
    <dbReference type="NCBI Taxonomy" id="13706"/>
    <lineage>
        <taxon>Eukaryota</taxon>
        <taxon>Fungi</taxon>
        <taxon>Fungi incertae sedis</taxon>
        <taxon>Mucoromycota</taxon>
        <taxon>Mucoromycotina</taxon>
        <taxon>Mucoromycetes</taxon>
        <taxon>Mucorales</taxon>
        <taxon>Syncephalastraceae</taxon>
        <taxon>Syncephalastrum</taxon>
    </lineage>
</organism>
<keyword evidence="3" id="KW-1185">Reference proteome</keyword>
<dbReference type="Proteomes" id="UP000242180">
    <property type="component" value="Unassembled WGS sequence"/>
</dbReference>
<sequence>MHNRPPWHQGDASRPLAGVRSTFARLIMRSILFLTATTVICLSGAVFAQDAKPNPDDLQASGADTSSSIGTAPRGATDAVGGSGGGLGGLARFRELTSFGDLGVITSGVGSLANGAGGLT</sequence>